<reference evidence="2 3" key="1">
    <citation type="submission" date="2018-02" db="EMBL/GenBank/DDBJ databases">
        <title>The genomes of Aspergillus section Nigri reveals drivers in fungal speciation.</title>
        <authorList>
            <consortium name="DOE Joint Genome Institute"/>
            <person name="Vesth T.C."/>
            <person name="Nybo J."/>
            <person name="Theobald S."/>
            <person name="Brandl J."/>
            <person name="Frisvad J.C."/>
            <person name="Nielsen K.F."/>
            <person name="Lyhne E.K."/>
            <person name="Kogle M.E."/>
            <person name="Kuo A."/>
            <person name="Riley R."/>
            <person name="Clum A."/>
            <person name="Nolan M."/>
            <person name="Lipzen A."/>
            <person name="Salamov A."/>
            <person name="Henrissat B."/>
            <person name="Wiebenga A."/>
            <person name="De vries R.P."/>
            <person name="Grigoriev I.V."/>
            <person name="Mortensen U.H."/>
            <person name="Andersen M.R."/>
            <person name="Baker S.E."/>
        </authorList>
    </citation>
    <scope>NUCLEOTIDE SEQUENCE [LARGE SCALE GENOMIC DNA]</scope>
    <source>
        <strain evidence="2 3">CBS 115571</strain>
    </source>
</reference>
<name>A0A2V5I4B4_ASPV1</name>
<organism evidence="2 3">
    <name type="scientific">Aspergillus violaceofuscus (strain CBS 115571)</name>
    <dbReference type="NCBI Taxonomy" id="1450538"/>
    <lineage>
        <taxon>Eukaryota</taxon>
        <taxon>Fungi</taxon>
        <taxon>Dikarya</taxon>
        <taxon>Ascomycota</taxon>
        <taxon>Pezizomycotina</taxon>
        <taxon>Eurotiomycetes</taxon>
        <taxon>Eurotiomycetidae</taxon>
        <taxon>Eurotiales</taxon>
        <taxon>Aspergillaceae</taxon>
        <taxon>Aspergillus</taxon>
    </lineage>
</organism>
<dbReference type="EMBL" id="KZ825139">
    <property type="protein sequence ID" value="PYI18937.1"/>
    <property type="molecule type" value="Genomic_DNA"/>
</dbReference>
<feature type="compositionally biased region" description="Low complexity" evidence="1">
    <location>
        <begin position="10"/>
        <end position="21"/>
    </location>
</feature>
<feature type="compositionally biased region" description="Acidic residues" evidence="1">
    <location>
        <begin position="222"/>
        <end position="232"/>
    </location>
</feature>
<evidence type="ECO:0000256" key="1">
    <source>
        <dbReference type="SAM" id="MobiDB-lite"/>
    </source>
</evidence>
<feature type="region of interest" description="Disordered" evidence="1">
    <location>
        <begin position="154"/>
        <end position="179"/>
    </location>
</feature>
<protein>
    <submittedName>
        <fullName evidence="2">Uncharacterized protein</fullName>
    </submittedName>
</protein>
<dbReference type="Proteomes" id="UP000249829">
    <property type="component" value="Unassembled WGS sequence"/>
</dbReference>
<feature type="region of interest" description="Disordered" evidence="1">
    <location>
        <begin position="212"/>
        <end position="269"/>
    </location>
</feature>
<accession>A0A2V5I4B4</accession>
<feature type="compositionally biased region" description="Polar residues" evidence="1">
    <location>
        <begin position="22"/>
        <end position="32"/>
    </location>
</feature>
<keyword evidence="3" id="KW-1185">Reference proteome</keyword>
<proteinExistence type="predicted"/>
<feature type="region of interest" description="Disordered" evidence="1">
    <location>
        <begin position="1"/>
        <end position="74"/>
    </location>
</feature>
<gene>
    <name evidence="2" type="ORF">BO99DRAFT_150437</name>
</gene>
<dbReference type="OMA" id="DWWADEF"/>
<evidence type="ECO:0000313" key="2">
    <source>
        <dbReference type="EMBL" id="PYI18937.1"/>
    </source>
</evidence>
<sequence length="269" mass="29173">MPLPRPSPNIPTSTSNPTSHNQETQPSQTNVTPRPRDPLLARPHHQPPAPARRLRAARHRAASPVGHGHGPDTPRRLQTFVAFLRGRPFFWFIHGPSTDPGWCITKLLLFWRSALADPNYRIPAAMMLAGGGCLGGNQVMFWTFEARGSHADADADADADAGGGGAGHGQAHRVPTQWQRQGRTQFDWWADEFLTTRFFSHVAENMNAVVWPSPPLGASQDTEGEGEGEGESETATTASREGTPRPLEPIAGDADGHSFTDPDGGSWLC</sequence>
<dbReference type="AlphaFoldDB" id="A0A2V5I4B4"/>
<evidence type="ECO:0000313" key="3">
    <source>
        <dbReference type="Proteomes" id="UP000249829"/>
    </source>
</evidence>
<feature type="compositionally biased region" description="Basic residues" evidence="1">
    <location>
        <begin position="52"/>
        <end position="61"/>
    </location>
</feature>